<dbReference type="SUPFAM" id="SSF50129">
    <property type="entry name" value="GroES-like"/>
    <property type="match status" value="1"/>
</dbReference>
<dbReference type="PANTHER" id="PTHR44154:SF1">
    <property type="entry name" value="QUINONE OXIDOREDUCTASE"/>
    <property type="match status" value="1"/>
</dbReference>
<dbReference type="InterPro" id="IPR013149">
    <property type="entry name" value="ADH-like_C"/>
</dbReference>
<gene>
    <name evidence="3" type="ORF">MFU01_80940</name>
    <name evidence="4" type="ORF">SAMN05443572_11666</name>
</gene>
<dbReference type="CDD" id="cd05289">
    <property type="entry name" value="MDR_like_2"/>
    <property type="match status" value="1"/>
</dbReference>
<dbReference type="Pfam" id="PF08240">
    <property type="entry name" value="ADH_N"/>
    <property type="match status" value="1"/>
</dbReference>
<dbReference type="SMART" id="SM00829">
    <property type="entry name" value="PKS_ER"/>
    <property type="match status" value="1"/>
</dbReference>
<evidence type="ECO:0000313" key="3">
    <source>
        <dbReference type="EMBL" id="GEN13057.1"/>
    </source>
</evidence>
<name>A0A511TFW0_MYXFU</name>
<dbReference type="Gene3D" id="3.40.50.720">
    <property type="entry name" value="NAD(P)-binding Rossmann-like Domain"/>
    <property type="match status" value="1"/>
</dbReference>
<sequence>MNPSIPSQMKAAAIDRFGGPEVLDTRTVPVPQVGPGEVLIKVETAGIGQWDPSERAGEMEGYKPGKTSFPHVLGTDGCGTVAAVGDGVKHLKVGDKVYAFGFLNDKGGFYAEYTAVKASDAAPIPKGLSAEQAGVLAADGITALQGVEDTLKVGKGTTLLVYGASGGVGHLAVQLAKRLGARVLAVASGSDGVELLKKLGADQVVDGRADDVAKAAREFAPDGLDAALVLAGGDKTNQALSCVKSGGHIAYPNGVEPAPKGNDGVKVSSYDGQANSKVLARLNSLIESGPFHVEVSQVFRLDEARNAHEAVGKHHLGKLALRIH</sequence>
<protein>
    <submittedName>
        <fullName evidence="3">NADPH:quinone reductase</fullName>
    </submittedName>
</protein>
<keyword evidence="5" id="KW-1185">Reference proteome</keyword>
<dbReference type="AlphaFoldDB" id="A0A511TFW0"/>
<comment type="caution">
    <text evidence="3">The sequence shown here is derived from an EMBL/GenBank/DDBJ whole genome shotgun (WGS) entry which is preliminary data.</text>
</comment>
<proteinExistence type="predicted"/>
<dbReference type="RefSeq" id="WP_174816838.1">
    <property type="nucleotide sequence ID" value="NZ_BJXR01000073.1"/>
</dbReference>
<dbReference type="EMBL" id="BJXR01000073">
    <property type="protein sequence ID" value="GEN13057.1"/>
    <property type="molecule type" value="Genomic_DNA"/>
</dbReference>
<evidence type="ECO:0000313" key="4">
    <source>
        <dbReference type="EMBL" id="SEU41049.1"/>
    </source>
</evidence>
<feature type="domain" description="Enoyl reductase (ER)" evidence="2">
    <location>
        <begin position="18"/>
        <end position="321"/>
    </location>
</feature>
<dbReference type="PANTHER" id="PTHR44154">
    <property type="entry name" value="QUINONE OXIDOREDUCTASE"/>
    <property type="match status" value="1"/>
</dbReference>
<dbReference type="Pfam" id="PF00107">
    <property type="entry name" value="ADH_zinc_N"/>
    <property type="match status" value="1"/>
</dbReference>
<dbReference type="InterPro" id="IPR011032">
    <property type="entry name" value="GroES-like_sf"/>
</dbReference>
<dbReference type="InterPro" id="IPR020843">
    <property type="entry name" value="ER"/>
</dbReference>
<evidence type="ECO:0000256" key="1">
    <source>
        <dbReference type="ARBA" id="ARBA00022857"/>
    </source>
</evidence>
<dbReference type="Proteomes" id="UP000183760">
    <property type="component" value="Unassembled WGS sequence"/>
</dbReference>
<dbReference type="Gene3D" id="3.90.180.10">
    <property type="entry name" value="Medium-chain alcohol dehydrogenases, catalytic domain"/>
    <property type="match status" value="1"/>
</dbReference>
<evidence type="ECO:0000313" key="6">
    <source>
        <dbReference type="Proteomes" id="UP000321514"/>
    </source>
</evidence>
<dbReference type="EMBL" id="FOIB01000016">
    <property type="protein sequence ID" value="SEU41049.1"/>
    <property type="molecule type" value="Genomic_DNA"/>
</dbReference>
<evidence type="ECO:0000259" key="2">
    <source>
        <dbReference type="SMART" id="SM00829"/>
    </source>
</evidence>
<dbReference type="GO" id="GO:0016491">
    <property type="term" value="F:oxidoreductase activity"/>
    <property type="evidence" value="ECO:0007669"/>
    <property type="project" value="InterPro"/>
</dbReference>
<organism evidence="3 6">
    <name type="scientific">Myxococcus fulvus</name>
    <dbReference type="NCBI Taxonomy" id="33"/>
    <lineage>
        <taxon>Bacteria</taxon>
        <taxon>Pseudomonadati</taxon>
        <taxon>Myxococcota</taxon>
        <taxon>Myxococcia</taxon>
        <taxon>Myxococcales</taxon>
        <taxon>Cystobacterineae</taxon>
        <taxon>Myxococcaceae</taxon>
        <taxon>Myxococcus</taxon>
    </lineage>
</organism>
<dbReference type="InterPro" id="IPR013154">
    <property type="entry name" value="ADH-like_N"/>
</dbReference>
<dbReference type="InterPro" id="IPR051603">
    <property type="entry name" value="Zinc-ADH_QOR/CCCR"/>
</dbReference>
<reference evidence="4 5" key="1">
    <citation type="submission" date="2016-10" db="EMBL/GenBank/DDBJ databases">
        <authorList>
            <person name="Varghese N."/>
            <person name="Submissions S."/>
        </authorList>
    </citation>
    <scope>NUCLEOTIDE SEQUENCE [LARGE SCALE GENOMIC DNA]</scope>
    <source>
        <strain evidence="4 5">DSM 16525</strain>
    </source>
</reference>
<keyword evidence="1" id="KW-0521">NADP</keyword>
<dbReference type="InterPro" id="IPR036291">
    <property type="entry name" value="NAD(P)-bd_dom_sf"/>
</dbReference>
<dbReference type="Proteomes" id="UP000321514">
    <property type="component" value="Unassembled WGS sequence"/>
</dbReference>
<dbReference type="SUPFAM" id="SSF51735">
    <property type="entry name" value="NAD(P)-binding Rossmann-fold domains"/>
    <property type="match status" value="1"/>
</dbReference>
<evidence type="ECO:0000313" key="5">
    <source>
        <dbReference type="Proteomes" id="UP000183760"/>
    </source>
</evidence>
<dbReference type="STRING" id="1334629.MFUL124B02_41950"/>
<accession>A0A511TFW0</accession>
<reference evidence="3 6" key="2">
    <citation type="submission" date="2019-07" db="EMBL/GenBank/DDBJ databases">
        <title>Whole genome shotgun sequence of Myxococcus fulvus NBRC 100333.</title>
        <authorList>
            <person name="Hosoyama A."/>
            <person name="Uohara A."/>
            <person name="Ohji S."/>
            <person name="Ichikawa N."/>
        </authorList>
    </citation>
    <scope>NUCLEOTIDE SEQUENCE [LARGE SCALE GENOMIC DNA]</scope>
    <source>
        <strain evidence="3 6">NBRC 100333</strain>
    </source>
</reference>